<dbReference type="InterPro" id="IPR036217">
    <property type="entry name" value="MethylDNA_cys_MeTrfase_DNAb"/>
</dbReference>
<protein>
    <recommendedName>
        <fullName evidence="2">Methylated-DNA--protein-cysteine methyltransferase</fullName>
        <ecNumber evidence="2">2.1.1.63</ecNumber>
    </recommendedName>
    <alternativeName>
        <fullName evidence="2">6-O-methylguanine-DNA methyltransferase</fullName>
        <shortName evidence="2">MGMT</shortName>
    </alternativeName>
    <alternativeName>
        <fullName evidence="2">O-6-methylguanine-DNA-alkyltransferase</fullName>
    </alternativeName>
</protein>
<dbReference type="GO" id="GO:0003908">
    <property type="term" value="F:methylated-DNA-[protein]-cysteine S-methyltransferase activity"/>
    <property type="evidence" value="ECO:0007669"/>
    <property type="project" value="UniProtKB-EC"/>
</dbReference>
<dbReference type="EMBL" id="JACYNP010000003">
    <property type="protein sequence ID" value="MBD8121281.1"/>
    <property type="molecule type" value="Genomic_DNA"/>
</dbReference>
<evidence type="ECO:0000259" key="3">
    <source>
        <dbReference type="Pfam" id="PF01035"/>
    </source>
</evidence>
<dbReference type="InterPro" id="IPR008332">
    <property type="entry name" value="MethylG_MeTrfase_N"/>
</dbReference>
<reference evidence="5 6" key="1">
    <citation type="journal article" date="2020" name="FEMS Microbiol. Ecol.">
        <title>Temporal dynamics of bacterial communities during seed development and maturation.</title>
        <authorList>
            <person name="Chesneau G."/>
            <person name="Torres-Cortes G."/>
            <person name="Briand M."/>
            <person name="Darrasse A."/>
            <person name="Preveaux A."/>
            <person name="Marais C."/>
            <person name="Jacques M.A."/>
            <person name="Shade A."/>
            <person name="Barret M."/>
        </authorList>
    </citation>
    <scope>NUCLEOTIDE SEQUENCE [LARGE SCALE GENOMIC DNA]</scope>
    <source>
        <strain evidence="5 6">CFBP13723</strain>
    </source>
</reference>
<evidence type="ECO:0000313" key="5">
    <source>
        <dbReference type="EMBL" id="MBD8121281.1"/>
    </source>
</evidence>
<dbReference type="PANTHER" id="PTHR10815:SF5">
    <property type="entry name" value="METHYLATED-DNA--PROTEIN-CYSTEINE METHYLTRANSFERASE"/>
    <property type="match status" value="1"/>
</dbReference>
<feature type="domain" description="Methylated-DNA-[protein]-cysteine S-methyltransferase DNA binding" evidence="3">
    <location>
        <begin position="79"/>
        <end position="158"/>
    </location>
</feature>
<dbReference type="CDD" id="cd06445">
    <property type="entry name" value="ATase"/>
    <property type="match status" value="1"/>
</dbReference>
<dbReference type="InterPro" id="IPR014048">
    <property type="entry name" value="MethylDNA_cys_MeTrfase_DNA-bd"/>
</dbReference>
<accession>A0ABR9A666</accession>
<comment type="catalytic activity">
    <reaction evidence="2">
        <text>a 6-O-methyl-2'-deoxyguanosine in DNA + L-cysteinyl-[protein] = S-methyl-L-cysteinyl-[protein] + a 2'-deoxyguanosine in DNA</text>
        <dbReference type="Rhea" id="RHEA:24000"/>
        <dbReference type="Rhea" id="RHEA-COMP:10131"/>
        <dbReference type="Rhea" id="RHEA-COMP:10132"/>
        <dbReference type="Rhea" id="RHEA-COMP:11367"/>
        <dbReference type="Rhea" id="RHEA-COMP:11368"/>
        <dbReference type="ChEBI" id="CHEBI:29950"/>
        <dbReference type="ChEBI" id="CHEBI:82612"/>
        <dbReference type="ChEBI" id="CHEBI:85445"/>
        <dbReference type="ChEBI" id="CHEBI:85448"/>
        <dbReference type="EC" id="2.1.1.63"/>
    </reaction>
</comment>
<feature type="active site" description="Nucleophile; methyl group acceptor" evidence="2">
    <location>
        <position position="130"/>
    </location>
</feature>
<comment type="subcellular location">
    <subcellularLocation>
        <location evidence="2">Cytoplasm</location>
    </subcellularLocation>
</comment>
<evidence type="ECO:0000256" key="1">
    <source>
        <dbReference type="ARBA" id="ARBA00022763"/>
    </source>
</evidence>
<dbReference type="SUPFAM" id="SSF53155">
    <property type="entry name" value="Methylated DNA-protein cysteine methyltransferase domain"/>
    <property type="match status" value="1"/>
</dbReference>
<dbReference type="InterPro" id="IPR023546">
    <property type="entry name" value="MGMT"/>
</dbReference>
<evidence type="ECO:0000313" key="6">
    <source>
        <dbReference type="Proteomes" id="UP000625247"/>
    </source>
</evidence>
<proteinExistence type="inferred from homology"/>
<dbReference type="Proteomes" id="UP000625247">
    <property type="component" value="Unassembled WGS sequence"/>
</dbReference>
<keyword evidence="2 5" id="KW-0489">Methyltransferase</keyword>
<keyword evidence="2 5" id="KW-0808">Transferase</keyword>
<dbReference type="NCBIfam" id="TIGR00589">
    <property type="entry name" value="ogt"/>
    <property type="match status" value="1"/>
</dbReference>
<comment type="similarity">
    <text evidence="2">Belongs to the MGMT family.</text>
</comment>
<dbReference type="Gene3D" id="3.30.160.70">
    <property type="entry name" value="Methylated DNA-protein cysteine methyltransferase domain"/>
    <property type="match status" value="1"/>
</dbReference>
<dbReference type="HAMAP" id="MF_00772">
    <property type="entry name" value="OGT"/>
    <property type="match status" value="1"/>
</dbReference>
<comment type="catalytic activity">
    <reaction evidence="2">
        <text>a 4-O-methyl-thymidine in DNA + L-cysteinyl-[protein] = a thymidine in DNA + S-methyl-L-cysteinyl-[protein]</text>
        <dbReference type="Rhea" id="RHEA:53428"/>
        <dbReference type="Rhea" id="RHEA-COMP:10131"/>
        <dbReference type="Rhea" id="RHEA-COMP:10132"/>
        <dbReference type="Rhea" id="RHEA-COMP:13555"/>
        <dbReference type="Rhea" id="RHEA-COMP:13556"/>
        <dbReference type="ChEBI" id="CHEBI:29950"/>
        <dbReference type="ChEBI" id="CHEBI:82612"/>
        <dbReference type="ChEBI" id="CHEBI:137386"/>
        <dbReference type="ChEBI" id="CHEBI:137387"/>
        <dbReference type="EC" id="2.1.1.63"/>
    </reaction>
</comment>
<organism evidence="5 6">
    <name type="scientific">Pseudomonas lutea</name>
    <dbReference type="NCBI Taxonomy" id="243924"/>
    <lineage>
        <taxon>Bacteria</taxon>
        <taxon>Pseudomonadati</taxon>
        <taxon>Pseudomonadota</taxon>
        <taxon>Gammaproteobacteria</taxon>
        <taxon>Pseudomonadales</taxon>
        <taxon>Pseudomonadaceae</taxon>
        <taxon>Pseudomonas</taxon>
    </lineage>
</organism>
<dbReference type="Gene3D" id="1.10.10.10">
    <property type="entry name" value="Winged helix-like DNA-binding domain superfamily/Winged helix DNA-binding domain"/>
    <property type="match status" value="1"/>
</dbReference>
<comment type="caution">
    <text evidence="5">The sequence shown here is derived from an EMBL/GenBank/DDBJ whole genome shotgun (WGS) entry which is preliminary data.</text>
</comment>
<dbReference type="PANTHER" id="PTHR10815">
    <property type="entry name" value="METHYLATED-DNA--PROTEIN-CYSTEINE METHYLTRANSFERASE"/>
    <property type="match status" value="1"/>
</dbReference>
<keyword evidence="2" id="KW-0963">Cytoplasm</keyword>
<comment type="miscellaneous">
    <text evidence="2">This enzyme catalyzes only one turnover and therefore is not strictly catalytic. According to one definition, an enzyme is a biocatalyst that acts repeatedly and over many reaction cycles.</text>
</comment>
<gene>
    <name evidence="5" type="ORF">IFT62_08660</name>
</gene>
<dbReference type="SUPFAM" id="SSF46767">
    <property type="entry name" value="Methylated DNA-protein cysteine methyltransferase, C-terminal domain"/>
    <property type="match status" value="1"/>
</dbReference>
<evidence type="ECO:0000259" key="4">
    <source>
        <dbReference type="Pfam" id="PF02870"/>
    </source>
</evidence>
<comment type="function">
    <text evidence="2">Involved in the cellular defense against the biological effects of O6-methylguanine (O6-MeG) and O4-methylthymine (O4-MeT) in DNA. Repairs the methylated nucleobase in DNA by stoichiometrically transferring the methyl group to a cysteine residue in the enzyme. This is a suicide reaction: the enzyme is irreversibly inactivated.</text>
</comment>
<keyword evidence="1 2" id="KW-0227">DNA damage</keyword>
<dbReference type="GO" id="GO:0032259">
    <property type="term" value="P:methylation"/>
    <property type="evidence" value="ECO:0007669"/>
    <property type="project" value="UniProtKB-KW"/>
</dbReference>
<dbReference type="RefSeq" id="WP_191943843.1">
    <property type="nucleotide sequence ID" value="NZ_JACYNP010000003.1"/>
</dbReference>
<dbReference type="Pfam" id="PF01035">
    <property type="entry name" value="DNA_binding_1"/>
    <property type="match status" value="1"/>
</dbReference>
<dbReference type="InterPro" id="IPR036631">
    <property type="entry name" value="MGMT_N_sf"/>
</dbReference>
<sequence>MTFTYRFIESPVGQLKLIAKGPRLTAVLWPNDRPNRVLLGPMDEDTGSGILDQAERQLGEYFAGRRQAFELALEFHGTDFQRRVWQALLSIPFGETRSYLDIAVQIGNPTAVRAVGTANGRNPISIIAPCHRVIGSSGALTGFAGGLDTKLLLLSLEGYQPALRPKSMGKAALAQGSLF</sequence>
<dbReference type="EC" id="2.1.1.63" evidence="2"/>
<dbReference type="Pfam" id="PF02870">
    <property type="entry name" value="Methyltransf_1N"/>
    <property type="match status" value="1"/>
</dbReference>
<evidence type="ECO:0000256" key="2">
    <source>
        <dbReference type="HAMAP-Rule" id="MF_00772"/>
    </source>
</evidence>
<keyword evidence="6" id="KW-1185">Reference proteome</keyword>
<keyword evidence="2" id="KW-0234">DNA repair</keyword>
<name>A0ABR9A666_9PSED</name>
<feature type="domain" description="Methylguanine DNA methyltransferase ribonuclease-like" evidence="4">
    <location>
        <begin position="5"/>
        <end position="74"/>
    </location>
</feature>
<dbReference type="InterPro" id="IPR036388">
    <property type="entry name" value="WH-like_DNA-bd_sf"/>
</dbReference>